<gene>
    <name evidence="2" type="ORF">ABB37_05645</name>
</gene>
<feature type="compositionally biased region" description="Polar residues" evidence="1">
    <location>
        <begin position="232"/>
        <end position="252"/>
    </location>
</feature>
<feature type="compositionally biased region" description="Polar residues" evidence="1">
    <location>
        <begin position="384"/>
        <end position="396"/>
    </location>
</feature>
<feature type="region of interest" description="Disordered" evidence="1">
    <location>
        <begin position="384"/>
        <end position="467"/>
    </location>
</feature>
<feature type="compositionally biased region" description="Gly residues" evidence="1">
    <location>
        <begin position="292"/>
        <end position="301"/>
    </location>
</feature>
<feature type="compositionally biased region" description="Low complexity" evidence="1">
    <location>
        <begin position="457"/>
        <end position="467"/>
    </location>
</feature>
<feature type="region of interest" description="Disordered" evidence="1">
    <location>
        <begin position="170"/>
        <end position="207"/>
    </location>
</feature>
<feature type="region of interest" description="Disordered" evidence="1">
    <location>
        <begin position="222"/>
        <end position="271"/>
    </location>
</feature>
<feature type="region of interest" description="Disordered" evidence="1">
    <location>
        <begin position="285"/>
        <end position="304"/>
    </location>
</feature>
<proteinExistence type="predicted"/>
<organism evidence="2 3">
    <name type="scientific">Leptomonas pyrrhocoris</name>
    <name type="common">Firebug parasite</name>
    <dbReference type="NCBI Taxonomy" id="157538"/>
    <lineage>
        <taxon>Eukaryota</taxon>
        <taxon>Discoba</taxon>
        <taxon>Euglenozoa</taxon>
        <taxon>Kinetoplastea</taxon>
        <taxon>Metakinetoplastina</taxon>
        <taxon>Trypanosomatida</taxon>
        <taxon>Trypanosomatidae</taxon>
        <taxon>Leishmaniinae</taxon>
        <taxon>Leptomonas</taxon>
    </lineage>
</organism>
<dbReference type="GeneID" id="26905935"/>
<accession>A0A0M9FZM1</accession>
<sequence length="516" mass="52979">MFRAAIHNSEALRSALDAQVAQVDQAALDAAVENMVEELLQQQAAAKEGGPEDENGNACPVASEEQLLALLAGVSRAPAASASSQAAASALPTSTNEQPFASSFLVGEPAPPSSTAIFASSTGLQLRPLPPSTRRRLMFSSPPRGVDALPTDSSDHVRVVSVGTLQHAAVTGTGRGTPTGAPSTAESRGTPFASLIPLGHAPSQRDAKPVLSLSPFAVLSPADSAQPPATSPPLSTSNADAPTISFHPSSKPATDGVSSVAAAPTRMQRRPARKVNLYSLLPLSSVSSNGDPNGGGGGGEIARGSRSHSITFAEMDRRPGIGTGPLAQQSVDSARLHTVSDSIFSSMDVLMDGNSCCVRRRRRVPGAGPLRGPSSTTACSLNNATPCTLTSSTPPMSRTVPLSAPIPRPPPRTAAEAKTRRIVDAQRRRQQQRASAILDATAAAESAGPTVATTNASKQSSSVSSFPSRGLAVTAIGNAEGRSISLPPLSTIRDVSSKSLLAHAVSSVHCYNKTFR</sequence>
<dbReference type="VEuPathDB" id="TriTrypDB:LpyrH10_11_1100"/>
<dbReference type="OrthoDB" id="267432at2759"/>
<dbReference type="RefSeq" id="XP_015657575.1">
    <property type="nucleotide sequence ID" value="XM_015803750.1"/>
</dbReference>
<evidence type="ECO:0000313" key="3">
    <source>
        <dbReference type="Proteomes" id="UP000037923"/>
    </source>
</evidence>
<dbReference type="Proteomes" id="UP000037923">
    <property type="component" value="Unassembled WGS sequence"/>
</dbReference>
<comment type="caution">
    <text evidence="2">The sequence shown here is derived from an EMBL/GenBank/DDBJ whole genome shotgun (WGS) entry which is preliminary data.</text>
</comment>
<dbReference type="AlphaFoldDB" id="A0A0M9FZM1"/>
<evidence type="ECO:0000313" key="2">
    <source>
        <dbReference type="EMBL" id="KPA79136.1"/>
    </source>
</evidence>
<protein>
    <submittedName>
        <fullName evidence="2">Uncharacterized protein</fullName>
    </submittedName>
</protein>
<evidence type="ECO:0000256" key="1">
    <source>
        <dbReference type="SAM" id="MobiDB-lite"/>
    </source>
</evidence>
<keyword evidence="3" id="KW-1185">Reference proteome</keyword>
<name>A0A0M9FZM1_LEPPY</name>
<dbReference type="EMBL" id="LGTL01000011">
    <property type="protein sequence ID" value="KPA79136.1"/>
    <property type="molecule type" value="Genomic_DNA"/>
</dbReference>
<feature type="compositionally biased region" description="Low complexity" evidence="1">
    <location>
        <begin position="170"/>
        <end position="185"/>
    </location>
</feature>
<feature type="compositionally biased region" description="Basic and acidic residues" evidence="1">
    <location>
        <begin position="415"/>
        <end position="427"/>
    </location>
</feature>
<reference evidence="2 3" key="1">
    <citation type="submission" date="2015-07" db="EMBL/GenBank/DDBJ databases">
        <title>High-quality genome of monoxenous trypanosomatid Leptomonas pyrrhocoris.</title>
        <authorList>
            <person name="Flegontov P."/>
            <person name="Butenko A."/>
            <person name="Firsov S."/>
            <person name="Vlcek C."/>
            <person name="Logacheva M.D."/>
            <person name="Field M."/>
            <person name="Filatov D."/>
            <person name="Flegontova O."/>
            <person name="Gerasimov E."/>
            <person name="Jackson A.P."/>
            <person name="Kelly S."/>
            <person name="Opperdoes F."/>
            <person name="O'Reilly A."/>
            <person name="Votypka J."/>
            <person name="Yurchenko V."/>
            <person name="Lukes J."/>
        </authorList>
    </citation>
    <scope>NUCLEOTIDE SEQUENCE [LARGE SCALE GENOMIC DNA]</scope>
    <source>
        <strain evidence="2">H10</strain>
    </source>
</reference>